<comment type="caution">
    <text evidence="2">The sequence shown here is derived from an EMBL/GenBank/DDBJ whole genome shotgun (WGS) entry which is preliminary data.</text>
</comment>
<evidence type="ECO:0000256" key="1">
    <source>
        <dbReference type="SAM" id="Phobius"/>
    </source>
</evidence>
<organism evidence="2 3">
    <name type="scientific">Reticulomyxa filosa</name>
    <dbReference type="NCBI Taxonomy" id="46433"/>
    <lineage>
        <taxon>Eukaryota</taxon>
        <taxon>Sar</taxon>
        <taxon>Rhizaria</taxon>
        <taxon>Retaria</taxon>
        <taxon>Foraminifera</taxon>
        <taxon>Monothalamids</taxon>
        <taxon>Reticulomyxidae</taxon>
        <taxon>Reticulomyxa</taxon>
    </lineage>
</organism>
<keyword evidence="1" id="KW-0472">Membrane</keyword>
<feature type="transmembrane region" description="Helical" evidence="1">
    <location>
        <begin position="70"/>
        <end position="88"/>
    </location>
</feature>
<keyword evidence="1" id="KW-1133">Transmembrane helix</keyword>
<feature type="transmembrane region" description="Helical" evidence="1">
    <location>
        <begin position="158"/>
        <end position="187"/>
    </location>
</feature>
<keyword evidence="3" id="KW-1185">Reference proteome</keyword>
<evidence type="ECO:0000313" key="2">
    <source>
        <dbReference type="EMBL" id="ETO09996.1"/>
    </source>
</evidence>
<dbReference type="EMBL" id="ASPP01023743">
    <property type="protein sequence ID" value="ETO09996.1"/>
    <property type="molecule type" value="Genomic_DNA"/>
</dbReference>
<evidence type="ECO:0000313" key="3">
    <source>
        <dbReference type="Proteomes" id="UP000023152"/>
    </source>
</evidence>
<name>X6M8M8_RETFI</name>
<keyword evidence="1" id="KW-0812">Transmembrane</keyword>
<feature type="non-terminal residue" evidence="2">
    <location>
        <position position="1"/>
    </location>
</feature>
<proteinExistence type="predicted"/>
<feature type="transmembrane region" description="Helical" evidence="1">
    <location>
        <begin position="94"/>
        <end position="115"/>
    </location>
</feature>
<dbReference type="Proteomes" id="UP000023152">
    <property type="component" value="Unassembled WGS sequence"/>
</dbReference>
<dbReference type="AlphaFoldDB" id="X6M8M8"/>
<reference evidence="2 3" key="1">
    <citation type="journal article" date="2013" name="Curr. Biol.">
        <title>The Genome of the Foraminiferan Reticulomyxa filosa.</title>
        <authorList>
            <person name="Glockner G."/>
            <person name="Hulsmann N."/>
            <person name="Schleicher M."/>
            <person name="Noegel A.A."/>
            <person name="Eichinger L."/>
            <person name="Gallinger C."/>
            <person name="Pawlowski J."/>
            <person name="Sierra R."/>
            <person name="Euteneuer U."/>
            <person name="Pillet L."/>
            <person name="Moustafa A."/>
            <person name="Platzer M."/>
            <person name="Groth M."/>
            <person name="Szafranski K."/>
            <person name="Schliwa M."/>
        </authorList>
    </citation>
    <scope>NUCLEOTIDE SEQUENCE [LARGE SCALE GENOMIC DNA]</scope>
</reference>
<gene>
    <name evidence="2" type="ORF">RFI_27379</name>
</gene>
<protein>
    <submittedName>
        <fullName evidence="2">Uncharacterized protein</fullName>
    </submittedName>
</protein>
<accession>X6M8M8</accession>
<sequence>NVNKIDAETLFVSSICMNYNWNDHCQAVNCCKKHLCSGCGQHHPARLCKECCVSFNWTKCQKYCPDGKKFNFFFFYLFDTFNFIIIVWRAAQNVMLPGSALIYLILSRIAIVTFINAGKLKGVFFAAESNKEANKSIRRQIDGSRQIIAFGRKKIQPVVFLCYVFWCLSLFCVVCFSLPLFFLLHAIQCSFRYLSYSREGGENTCLEFSYVQCVVFFKKQLKEALVGYFVCFLPVFLFLLLLLNVERVTKDSFEVFLECIYPLDGYCFVPEKYLTWNVKTFFYYY</sequence>
<feature type="transmembrane region" description="Helical" evidence="1">
    <location>
        <begin position="225"/>
        <end position="243"/>
    </location>
</feature>